<evidence type="ECO:0000256" key="5">
    <source>
        <dbReference type="SAM" id="MobiDB-lite"/>
    </source>
</evidence>
<keyword evidence="3" id="KW-0653">Protein transport</keyword>
<dbReference type="PANTHER" id="PTHR19305:SF9">
    <property type="entry name" value="SYNAPTOSOMAL-ASSOCIATED PROTEIN 29"/>
    <property type="match status" value="1"/>
</dbReference>
<dbReference type="STRING" id="1661398.A0A482V103"/>
<keyword evidence="4" id="KW-0175">Coiled coil</keyword>
<dbReference type="SMART" id="SM00397">
    <property type="entry name" value="t_SNARE"/>
    <property type="match status" value="2"/>
</dbReference>
<dbReference type="GO" id="GO:0031201">
    <property type="term" value="C:SNARE complex"/>
    <property type="evidence" value="ECO:0007669"/>
    <property type="project" value="TreeGrafter"/>
</dbReference>
<dbReference type="CDD" id="cd15887">
    <property type="entry name" value="SNARE_SNAP29N"/>
    <property type="match status" value="1"/>
</dbReference>
<organism evidence="7 8">
    <name type="scientific">Asbolus verrucosus</name>
    <name type="common">Desert ironclad beetle</name>
    <dbReference type="NCBI Taxonomy" id="1661398"/>
    <lineage>
        <taxon>Eukaryota</taxon>
        <taxon>Metazoa</taxon>
        <taxon>Ecdysozoa</taxon>
        <taxon>Arthropoda</taxon>
        <taxon>Hexapoda</taxon>
        <taxon>Insecta</taxon>
        <taxon>Pterygota</taxon>
        <taxon>Neoptera</taxon>
        <taxon>Endopterygota</taxon>
        <taxon>Coleoptera</taxon>
        <taxon>Polyphaga</taxon>
        <taxon>Cucujiformia</taxon>
        <taxon>Tenebrionidae</taxon>
        <taxon>Pimeliinae</taxon>
        <taxon>Asbolus</taxon>
    </lineage>
</organism>
<dbReference type="PROSITE" id="PS50192">
    <property type="entry name" value="T_SNARE"/>
    <property type="match status" value="1"/>
</dbReference>
<accession>A0A482V103</accession>
<dbReference type="EMBL" id="QDEB01135260">
    <property type="protein sequence ID" value="RZB38626.1"/>
    <property type="molecule type" value="Genomic_DNA"/>
</dbReference>
<protein>
    <submittedName>
        <fullName evidence="7">Synaptosomal-associated protein 29</fullName>
    </submittedName>
</protein>
<dbReference type="Pfam" id="PF12352">
    <property type="entry name" value="V-SNARE_C"/>
    <property type="match status" value="1"/>
</dbReference>
<comment type="similarity">
    <text evidence="1">Belongs to the SNAP-25 family.</text>
</comment>
<keyword evidence="8" id="KW-1185">Reference proteome</keyword>
<name>A0A482V103_ASBVE</name>
<dbReference type="GO" id="GO:0005484">
    <property type="term" value="F:SNAP receptor activity"/>
    <property type="evidence" value="ECO:0007669"/>
    <property type="project" value="TreeGrafter"/>
</dbReference>
<evidence type="ECO:0000256" key="4">
    <source>
        <dbReference type="ARBA" id="ARBA00023054"/>
    </source>
</evidence>
<evidence type="ECO:0000256" key="3">
    <source>
        <dbReference type="ARBA" id="ARBA00022927"/>
    </source>
</evidence>
<gene>
    <name evidence="7" type="ORF">BDFB_012576</name>
</gene>
<dbReference type="GO" id="GO:0019905">
    <property type="term" value="F:syntaxin binding"/>
    <property type="evidence" value="ECO:0007669"/>
    <property type="project" value="TreeGrafter"/>
</dbReference>
<proteinExistence type="inferred from homology"/>
<feature type="region of interest" description="Disordered" evidence="5">
    <location>
        <begin position="1"/>
        <end position="20"/>
    </location>
</feature>
<comment type="caution">
    <text evidence="7">The sequence shown here is derived from an EMBL/GenBank/DDBJ whole genome shotgun (WGS) entry which is preliminary data.</text>
</comment>
<dbReference type="Gene3D" id="1.20.5.110">
    <property type="match status" value="2"/>
</dbReference>
<dbReference type="GO" id="GO:0098793">
    <property type="term" value="C:presynapse"/>
    <property type="evidence" value="ECO:0007669"/>
    <property type="project" value="GOC"/>
</dbReference>
<reference evidence="7 8" key="1">
    <citation type="submission" date="2017-03" db="EMBL/GenBank/DDBJ databases">
        <title>Genome of the blue death feigning beetle - Asbolus verrucosus.</title>
        <authorList>
            <person name="Rider S.D."/>
        </authorList>
    </citation>
    <scope>NUCLEOTIDE SEQUENCE [LARGE SCALE GENOMIC DNA]</scope>
    <source>
        <strain evidence="7">Butters</strain>
        <tissue evidence="7">Head and leg muscle</tissue>
    </source>
</reference>
<dbReference type="InterPro" id="IPR000727">
    <property type="entry name" value="T_SNARE_dom"/>
</dbReference>
<dbReference type="GO" id="GO:0016082">
    <property type="term" value="P:synaptic vesicle priming"/>
    <property type="evidence" value="ECO:0007669"/>
    <property type="project" value="TreeGrafter"/>
</dbReference>
<keyword evidence="2" id="KW-0813">Transport</keyword>
<evidence type="ECO:0000313" key="7">
    <source>
        <dbReference type="EMBL" id="RZB38626.1"/>
    </source>
</evidence>
<feature type="domain" description="T-SNARE coiled-coil homology" evidence="6">
    <location>
        <begin position="182"/>
        <end position="244"/>
    </location>
</feature>
<dbReference type="FunFam" id="1.20.5.110:FF:000079">
    <property type="entry name" value="synaptosomal-associated protein 29"/>
    <property type="match status" value="1"/>
</dbReference>
<dbReference type="CDD" id="cd15856">
    <property type="entry name" value="SNARE_SNAP29C"/>
    <property type="match status" value="1"/>
</dbReference>
<dbReference type="GO" id="GO:0015031">
    <property type="term" value="P:protein transport"/>
    <property type="evidence" value="ECO:0007669"/>
    <property type="project" value="UniProtKB-KW"/>
</dbReference>
<dbReference type="GO" id="GO:0031629">
    <property type="term" value="P:synaptic vesicle fusion to presynaptic active zone membrane"/>
    <property type="evidence" value="ECO:0007669"/>
    <property type="project" value="TreeGrafter"/>
</dbReference>
<evidence type="ECO:0000313" key="8">
    <source>
        <dbReference type="Proteomes" id="UP000292052"/>
    </source>
</evidence>
<evidence type="ECO:0000259" key="6">
    <source>
        <dbReference type="PROSITE" id="PS50192"/>
    </source>
</evidence>
<dbReference type="FunFam" id="1.20.5.110:FF:000041">
    <property type="entry name" value="Synaptosomal-associated protein 29"/>
    <property type="match status" value="1"/>
</dbReference>
<evidence type="ECO:0000256" key="1">
    <source>
        <dbReference type="ARBA" id="ARBA00009480"/>
    </source>
</evidence>
<feature type="region of interest" description="Disordered" evidence="5">
    <location>
        <begin position="123"/>
        <end position="143"/>
    </location>
</feature>
<evidence type="ECO:0000256" key="2">
    <source>
        <dbReference type="ARBA" id="ARBA00022448"/>
    </source>
</evidence>
<dbReference type="SUPFAM" id="SSF58038">
    <property type="entry name" value="SNARE fusion complex"/>
    <property type="match status" value="2"/>
</dbReference>
<dbReference type="AlphaFoldDB" id="A0A482V103"/>
<feature type="compositionally biased region" description="Polar residues" evidence="5">
    <location>
        <begin position="127"/>
        <end position="141"/>
    </location>
</feature>
<dbReference type="OrthoDB" id="18679at2759"/>
<dbReference type="PANTHER" id="PTHR19305">
    <property type="entry name" value="SYNAPTOSOMAL ASSOCIATED PROTEIN"/>
    <property type="match status" value="1"/>
</dbReference>
<dbReference type="Proteomes" id="UP000292052">
    <property type="component" value="Unassembled WGS sequence"/>
</dbReference>
<sequence>MSGHRYVKSTNPFEEDEDIDDETFLRNSRRSNGAQPTFDDQLQSFQERKRCIEERTINSTEKSLSILRDSEQIGIATAEELMRQREKLEKTDKQLDEINATLRFSQKHINGIKSVFSSLKNYMSGKNDPSPTNAAKSNKQQDTLHEEFEEKLSANDRFENHPSTRIKNLRYDSAPSETSGSKDFSAKLDANLQEMCSNISRLKNLATDMSYEIDSQNDLISTITDKAETADMNISKQNKDMMRILKKK</sequence>
<dbReference type="GO" id="GO:0005886">
    <property type="term" value="C:plasma membrane"/>
    <property type="evidence" value="ECO:0007669"/>
    <property type="project" value="TreeGrafter"/>
</dbReference>